<keyword evidence="2 8" id="KW-0813">Transport</keyword>
<comment type="similarity">
    <text evidence="8">Belongs to the binding-protein-dependent transport system permease family.</text>
</comment>
<dbReference type="AlphaFoldDB" id="A0A7K1FDY3"/>
<feature type="transmembrane region" description="Helical" evidence="8">
    <location>
        <begin position="36"/>
        <end position="54"/>
    </location>
</feature>
<feature type="domain" description="ABC transmembrane type-1" evidence="10">
    <location>
        <begin position="381"/>
        <end position="571"/>
    </location>
</feature>
<keyword evidence="3" id="KW-1003">Cell membrane</keyword>
<comment type="caution">
    <text evidence="11">The sequence shown here is derived from an EMBL/GenBank/DDBJ whole genome shotgun (WGS) entry which is preliminary data.</text>
</comment>
<dbReference type="InterPro" id="IPR000515">
    <property type="entry name" value="MetI-like"/>
</dbReference>
<evidence type="ECO:0000256" key="7">
    <source>
        <dbReference type="ARBA" id="ARBA00023136"/>
    </source>
</evidence>
<gene>
    <name evidence="11" type="ORF">GIS00_00040</name>
</gene>
<feature type="transmembrane region" description="Helical" evidence="8">
    <location>
        <begin position="90"/>
        <end position="112"/>
    </location>
</feature>
<feature type="region of interest" description="Disordered" evidence="9">
    <location>
        <begin position="1"/>
        <end position="21"/>
    </location>
</feature>
<reference evidence="11 12" key="1">
    <citation type="submission" date="2019-11" db="EMBL/GenBank/DDBJ databases">
        <authorList>
            <person name="Jiang L.-Q."/>
        </authorList>
    </citation>
    <scope>NUCLEOTIDE SEQUENCE [LARGE SCALE GENOMIC DNA]</scope>
    <source>
        <strain evidence="11 12">YIM 132087</strain>
    </source>
</reference>
<dbReference type="GO" id="GO:0005886">
    <property type="term" value="C:plasma membrane"/>
    <property type="evidence" value="ECO:0007669"/>
    <property type="project" value="UniProtKB-SubCell"/>
</dbReference>
<feature type="transmembrane region" description="Helical" evidence="8">
    <location>
        <begin position="216"/>
        <end position="249"/>
    </location>
</feature>
<keyword evidence="7 8" id="KW-0472">Membrane</keyword>
<keyword evidence="6 8" id="KW-1133">Transmembrane helix</keyword>
<evidence type="ECO:0000256" key="5">
    <source>
        <dbReference type="ARBA" id="ARBA00022692"/>
    </source>
</evidence>
<dbReference type="GO" id="GO:0055085">
    <property type="term" value="P:transmembrane transport"/>
    <property type="evidence" value="ECO:0007669"/>
    <property type="project" value="InterPro"/>
</dbReference>
<feature type="transmembrane region" description="Helical" evidence="8">
    <location>
        <begin position="385"/>
        <end position="405"/>
    </location>
</feature>
<comment type="subcellular location">
    <subcellularLocation>
        <location evidence="1">Cell inner membrane</location>
        <topology evidence="1">Multi-pass membrane protein</topology>
    </subcellularLocation>
    <subcellularLocation>
        <location evidence="8">Cell membrane</location>
        <topology evidence="8">Multi-pass membrane protein</topology>
    </subcellularLocation>
</comment>
<dbReference type="CDD" id="cd06261">
    <property type="entry name" value="TM_PBP2"/>
    <property type="match status" value="2"/>
</dbReference>
<evidence type="ECO:0000256" key="6">
    <source>
        <dbReference type="ARBA" id="ARBA00022989"/>
    </source>
</evidence>
<dbReference type="Pfam" id="PF00528">
    <property type="entry name" value="BPD_transp_1"/>
    <property type="match status" value="2"/>
</dbReference>
<dbReference type="Gene3D" id="1.10.3720.10">
    <property type="entry name" value="MetI-like"/>
    <property type="match status" value="2"/>
</dbReference>
<dbReference type="PANTHER" id="PTHR43357">
    <property type="entry name" value="INNER MEMBRANE ABC TRANSPORTER PERMEASE PROTEIN YDCV"/>
    <property type="match status" value="1"/>
</dbReference>
<proteinExistence type="inferred from homology"/>
<protein>
    <submittedName>
        <fullName evidence="11">ABC transporter permease subunit</fullName>
    </submittedName>
</protein>
<feature type="transmembrane region" description="Helical" evidence="8">
    <location>
        <begin position="447"/>
        <end position="467"/>
    </location>
</feature>
<evidence type="ECO:0000256" key="9">
    <source>
        <dbReference type="SAM" id="MobiDB-lite"/>
    </source>
</evidence>
<evidence type="ECO:0000256" key="3">
    <source>
        <dbReference type="ARBA" id="ARBA00022475"/>
    </source>
</evidence>
<feature type="transmembrane region" description="Helical" evidence="8">
    <location>
        <begin position="549"/>
        <end position="572"/>
    </location>
</feature>
<keyword evidence="4" id="KW-0997">Cell inner membrane</keyword>
<accession>A0A7K1FDY3</accession>
<name>A0A7K1FDY3_9ACTN</name>
<sequence length="581" mass="61941">MTMSTGTVTGPGAPPDRNLAHSGLRRRNHVSRFERTIRLVWIAVVLLLVGYPLYQIVARSLVEPGGSVGLGNYGLLGSEPQLLQATLNSLWIAGGTAAGALLIALPMAWILSRTDMPLRGMFRGAAVLTFSAPSFIAALGWVLLLGPNNGALNNLLMSVFGLETAPFDIFSPWGIIFVLSLFTYPLILLPVTAALDGIEPSLEQAAAGLGASRFRVLRTVTFPVIAPSVIAGTILVFVTSVVIFGPAAILGAPTNFQTIPTVLFSLLKFPPRIEAAAVVAVPIMVMIAALLYVRSKFLRGRRFTVIGGKPGRRGQIRLGWFRPVALLFCTGVLLLSLVLPFGMLALTSFRKSIGRPIGGDNWVLWDNYDKVLAQPQFLSAMGNSFLLAATATIAALAIAVMASWLRQRTTSKANSIIPAFMSAPLALPGAILGIGMIISFAGQPFGLGGTVFILFIAYTAHALPTCFQYVNAGMGQVGGEVEEASRSLGGSWLRTWRRITIPLLTPSLIAAGMLNFVILLRELEMSVFLYTGANPTLATVLFDLANDSLYQQVGALSVLVLLVNVVVTLAMLRLSRPKATG</sequence>
<dbReference type="SUPFAM" id="SSF161098">
    <property type="entry name" value="MetI-like"/>
    <property type="match status" value="2"/>
</dbReference>
<feature type="transmembrane region" description="Helical" evidence="8">
    <location>
        <begin position="173"/>
        <end position="195"/>
    </location>
</feature>
<dbReference type="PROSITE" id="PS50928">
    <property type="entry name" value="ABC_TM1"/>
    <property type="match status" value="2"/>
</dbReference>
<feature type="domain" description="ABC transmembrane type-1" evidence="10">
    <location>
        <begin position="86"/>
        <end position="291"/>
    </location>
</feature>
<evidence type="ECO:0000256" key="8">
    <source>
        <dbReference type="RuleBase" id="RU363032"/>
    </source>
</evidence>
<feature type="transmembrane region" description="Helical" evidence="8">
    <location>
        <begin position="124"/>
        <end position="144"/>
    </location>
</feature>
<evidence type="ECO:0000313" key="12">
    <source>
        <dbReference type="Proteomes" id="UP000460221"/>
    </source>
</evidence>
<dbReference type="Proteomes" id="UP000460221">
    <property type="component" value="Unassembled WGS sequence"/>
</dbReference>
<feature type="transmembrane region" description="Helical" evidence="8">
    <location>
        <begin position="324"/>
        <end position="346"/>
    </location>
</feature>
<keyword evidence="5 8" id="KW-0812">Transmembrane</keyword>
<feature type="transmembrane region" description="Helical" evidence="8">
    <location>
        <begin position="501"/>
        <end position="520"/>
    </location>
</feature>
<evidence type="ECO:0000256" key="1">
    <source>
        <dbReference type="ARBA" id="ARBA00004429"/>
    </source>
</evidence>
<organism evidence="11 12">
    <name type="scientific">Nakamurella alba</name>
    <dbReference type="NCBI Taxonomy" id="2665158"/>
    <lineage>
        <taxon>Bacteria</taxon>
        <taxon>Bacillati</taxon>
        <taxon>Actinomycetota</taxon>
        <taxon>Actinomycetes</taxon>
        <taxon>Nakamurellales</taxon>
        <taxon>Nakamurellaceae</taxon>
        <taxon>Nakamurella</taxon>
    </lineage>
</organism>
<feature type="transmembrane region" description="Helical" evidence="8">
    <location>
        <begin position="417"/>
        <end position="441"/>
    </location>
</feature>
<dbReference type="PANTHER" id="PTHR43357:SF4">
    <property type="entry name" value="INNER MEMBRANE ABC TRANSPORTER PERMEASE PROTEIN YDCV"/>
    <property type="match status" value="1"/>
</dbReference>
<evidence type="ECO:0000256" key="2">
    <source>
        <dbReference type="ARBA" id="ARBA00022448"/>
    </source>
</evidence>
<evidence type="ECO:0000259" key="10">
    <source>
        <dbReference type="PROSITE" id="PS50928"/>
    </source>
</evidence>
<dbReference type="InterPro" id="IPR035906">
    <property type="entry name" value="MetI-like_sf"/>
</dbReference>
<feature type="transmembrane region" description="Helical" evidence="8">
    <location>
        <begin position="269"/>
        <end position="293"/>
    </location>
</feature>
<evidence type="ECO:0000256" key="4">
    <source>
        <dbReference type="ARBA" id="ARBA00022519"/>
    </source>
</evidence>
<keyword evidence="12" id="KW-1185">Reference proteome</keyword>
<evidence type="ECO:0000313" key="11">
    <source>
        <dbReference type="EMBL" id="MTD12331.1"/>
    </source>
</evidence>
<dbReference type="EMBL" id="WLYK01000001">
    <property type="protein sequence ID" value="MTD12331.1"/>
    <property type="molecule type" value="Genomic_DNA"/>
</dbReference>